<evidence type="ECO:0000313" key="1">
    <source>
        <dbReference type="EMBL" id="RIA96723.1"/>
    </source>
</evidence>
<name>A0A397TEQ5_9GLOM</name>
<keyword evidence="2" id="KW-1185">Reference proteome</keyword>
<comment type="caution">
    <text evidence="1">The sequence shown here is derived from an EMBL/GenBank/DDBJ whole genome shotgun (WGS) entry which is preliminary data.</text>
</comment>
<protein>
    <submittedName>
        <fullName evidence="1">Uncharacterized protein</fullName>
    </submittedName>
</protein>
<reference evidence="1 2" key="1">
    <citation type="submission" date="2018-06" db="EMBL/GenBank/DDBJ databases">
        <title>Comparative genomics reveals the genomic features of Rhizophagus irregularis, R. cerebriforme, R. diaphanum and Gigaspora rosea, and their symbiotic lifestyle signature.</title>
        <authorList>
            <person name="Morin E."/>
            <person name="San Clemente H."/>
            <person name="Chen E.C.H."/>
            <person name="De La Providencia I."/>
            <person name="Hainaut M."/>
            <person name="Kuo A."/>
            <person name="Kohler A."/>
            <person name="Murat C."/>
            <person name="Tang N."/>
            <person name="Roy S."/>
            <person name="Loubradou J."/>
            <person name="Henrissat B."/>
            <person name="Grigoriev I.V."/>
            <person name="Corradi N."/>
            <person name="Roux C."/>
            <person name="Martin F.M."/>
        </authorList>
    </citation>
    <scope>NUCLEOTIDE SEQUENCE [LARGE SCALE GENOMIC DNA]</scope>
    <source>
        <strain evidence="1 2">DAOM 227022</strain>
    </source>
</reference>
<evidence type="ECO:0000313" key="2">
    <source>
        <dbReference type="Proteomes" id="UP000265703"/>
    </source>
</evidence>
<accession>A0A397TEQ5</accession>
<dbReference type="OrthoDB" id="2400707at2759"/>
<sequence>MRTEADWRSDANSQGQYSEYSEEIETHWVEFTALFDQRRKKESRSRMQMYNILSNETKLSPSTLASFYRHQKIPRETTMDKIIEWIEKKGNKRVPDLSEKFNKVPLVIWALFFKMND</sequence>
<organism evidence="1 2">
    <name type="scientific">Glomus cerebriforme</name>
    <dbReference type="NCBI Taxonomy" id="658196"/>
    <lineage>
        <taxon>Eukaryota</taxon>
        <taxon>Fungi</taxon>
        <taxon>Fungi incertae sedis</taxon>
        <taxon>Mucoromycota</taxon>
        <taxon>Glomeromycotina</taxon>
        <taxon>Glomeromycetes</taxon>
        <taxon>Glomerales</taxon>
        <taxon>Glomeraceae</taxon>
        <taxon>Glomus</taxon>
    </lineage>
</organism>
<dbReference type="Proteomes" id="UP000265703">
    <property type="component" value="Unassembled WGS sequence"/>
</dbReference>
<dbReference type="EMBL" id="QKYT01000040">
    <property type="protein sequence ID" value="RIA96723.1"/>
    <property type="molecule type" value="Genomic_DNA"/>
</dbReference>
<gene>
    <name evidence="1" type="ORF">C1645_815048</name>
</gene>
<proteinExistence type="predicted"/>
<dbReference type="AlphaFoldDB" id="A0A397TEQ5"/>